<comment type="caution">
    <text evidence="1">The sequence shown here is derived from an EMBL/GenBank/DDBJ whole genome shotgun (WGS) entry which is preliminary data.</text>
</comment>
<dbReference type="EMBL" id="LFBU01000001">
    <property type="protein sequence ID" value="KMQ74146.1"/>
    <property type="molecule type" value="Genomic_DNA"/>
</dbReference>
<reference evidence="1 2" key="1">
    <citation type="submission" date="2015-06" db="EMBL/GenBank/DDBJ databases">
        <title>Marinobacter subterrani, a genetically tractable neutrophilic iron-oxidizing strain isolated from the Soudan Iron Mine.</title>
        <authorList>
            <person name="Bonis B.M."/>
            <person name="Gralnick J.A."/>
        </authorList>
    </citation>
    <scope>NUCLEOTIDE SEQUENCE [LARGE SCALE GENOMIC DNA]</scope>
    <source>
        <strain evidence="1 2">JG233</strain>
    </source>
</reference>
<dbReference type="Proteomes" id="UP000036102">
    <property type="component" value="Unassembled WGS sequence"/>
</dbReference>
<keyword evidence="2" id="KW-1185">Reference proteome</keyword>
<dbReference type="AlphaFoldDB" id="A0A0J7J8C2"/>
<gene>
    <name evidence="1" type="ORF">Msub_10319</name>
</gene>
<name>A0A0J7J8C2_9GAMM</name>
<organism evidence="1 2">
    <name type="scientific">Marinobacter subterrani</name>
    <dbReference type="NCBI Taxonomy" id="1658765"/>
    <lineage>
        <taxon>Bacteria</taxon>
        <taxon>Pseudomonadati</taxon>
        <taxon>Pseudomonadota</taxon>
        <taxon>Gammaproteobacteria</taxon>
        <taxon>Pseudomonadales</taxon>
        <taxon>Marinobacteraceae</taxon>
        <taxon>Marinobacter</taxon>
    </lineage>
</organism>
<accession>A0A0J7J8C2</accession>
<protein>
    <submittedName>
        <fullName evidence="1">Uncharacterized protein</fullName>
    </submittedName>
</protein>
<proteinExistence type="predicted"/>
<sequence length="97" mass="11380">MPWPCLRQSHETLARTEVLQQMGRVMTLSSFLHLGATLSQLLQLDVMAGVSLRLLFLLITESRSVKFRSFFRFFYARLPDLRHIAARQRLKHRVHAM</sequence>
<evidence type="ECO:0000313" key="2">
    <source>
        <dbReference type="Proteomes" id="UP000036102"/>
    </source>
</evidence>
<evidence type="ECO:0000313" key="1">
    <source>
        <dbReference type="EMBL" id="KMQ74146.1"/>
    </source>
</evidence>